<feature type="transmembrane region" description="Helical" evidence="1">
    <location>
        <begin position="118"/>
        <end position="141"/>
    </location>
</feature>
<organism evidence="2 3">
    <name type="scientific">Nocardia uniformis</name>
    <dbReference type="NCBI Taxonomy" id="53432"/>
    <lineage>
        <taxon>Bacteria</taxon>
        <taxon>Bacillati</taxon>
        <taxon>Actinomycetota</taxon>
        <taxon>Actinomycetes</taxon>
        <taxon>Mycobacteriales</taxon>
        <taxon>Nocardiaceae</taxon>
        <taxon>Nocardia</taxon>
    </lineage>
</organism>
<feature type="transmembrane region" description="Helical" evidence="1">
    <location>
        <begin position="80"/>
        <end position="97"/>
    </location>
</feature>
<gene>
    <name evidence="2" type="ORF">HLB23_01995</name>
</gene>
<keyword evidence="1" id="KW-1133">Transmembrane helix</keyword>
<dbReference type="EMBL" id="JABELX010000001">
    <property type="protein sequence ID" value="NNH68663.1"/>
    <property type="molecule type" value="Genomic_DNA"/>
</dbReference>
<accession>A0A849BQ08</accession>
<evidence type="ECO:0000256" key="1">
    <source>
        <dbReference type="SAM" id="Phobius"/>
    </source>
</evidence>
<feature type="transmembrane region" description="Helical" evidence="1">
    <location>
        <begin position="153"/>
        <end position="172"/>
    </location>
</feature>
<proteinExistence type="predicted"/>
<dbReference type="Proteomes" id="UP000586827">
    <property type="component" value="Unassembled WGS sequence"/>
</dbReference>
<feature type="transmembrane region" description="Helical" evidence="1">
    <location>
        <begin position="20"/>
        <end position="38"/>
    </location>
</feature>
<name>A0A849BQ08_9NOCA</name>
<sequence length="185" mass="19780">MSYLRTFAPWIAYAVVPSQHWKWAALIAFGISAATLARQTRAGQALDAQIIDIGSAVFFAALTVLAFADPNTPLHPYSPALSSGVLALIAGTSLALRNPFTLPIAKRNTPPELWDHPGFIRASYIITWVWTASFSIGAAVLTALAHSSTGLRTTAQITAFAIPVAFTITYVAQMRAIAQNLVNPS</sequence>
<evidence type="ECO:0000313" key="2">
    <source>
        <dbReference type="EMBL" id="NNH68663.1"/>
    </source>
</evidence>
<keyword evidence="1" id="KW-0472">Membrane</keyword>
<evidence type="ECO:0000313" key="3">
    <source>
        <dbReference type="Proteomes" id="UP000586827"/>
    </source>
</evidence>
<reference evidence="2 3" key="1">
    <citation type="submission" date="2020-05" db="EMBL/GenBank/DDBJ databases">
        <title>MicrobeNet Type strains.</title>
        <authorList>
            <person name="Nicholson A.C."/>
        </authorList>
    </citation>
    <scope>NUCLEOTIDE SEQUENCE [LARGE SCALE GENOMIC DNA]</scope>
    <source>
        <strain evidence="2 3">JCM 3224</strain>
    </source>
</reference>
<dbReference type="RefSeq" id="WP_067520162.1">
    <property type="nucleotide sequence ID" value="NZ_JABELX010000001.1"/>
</dbReference>
<keyword evidence="3" id="KW-1185">Reference proteome</keyword>
<comment type="caution">
    <text evidence="2">The sequence shown here is derived from an EMBL/GenBank/DDBJ whole genome shotgun (WGS) entry which is preliminary data.</text>
</comment>
<feature type="transmembrane region" description="Helical" evidence="1">
    <location>
        <begin position="50"/>
        <end position="68"/>
    </location>
</feature>
<protein>
    <submittedName>
        <fullName evidence="2">Uncharacterized protein</fullName>
    </submittedName>
</protein>
<keyword evidence="1" id="KW-0812">Transmembrane</keyword>
<dbReference type="AlphaFoldDB" id="A0A849BQ08"/>